<dbReference type="PANTHER" id="PTHR46417:SF1">
    <property type="entry name" value="TRNA (GUANINE-N(1)-)-METHYLTRANSFERASE"/>
    <property type="match status" value="1"/>
</dbReference>
<evidence type="ECO:0000256" key="7">
    <source>
        <dbReference type="ARBA" id="ARBA00022490"/>
    </source>
</evidence>
<dbReference type="Pfam" id="PF01746">
    <property type="entry name" value="tRNA_m1G_MT"/>
    <property type="match status" value="1"/>
</dbReference>
<protein>
    <recommendedName>
        <fullName evidence="6 15">tRNA (guanine-N(1)-)-methyltransferase</fullName>
        <ecNumber evidence="5 15">2.1.1.228</ecNumber>
    </recommendedName>
    <alternativeName>
        <fullName evidence="12 15">M1G-methyltransferase</fullName>
    </alternativeName>
    <alternativeName>
        <fullName evidence="13 15">tRNA [GM37] methyltransferase</fullName>
    </alternativeName>
</protein>
<evidence type="ECO:0000256" key="16">
    <source>
        <dbReference type="PIRSR" id="PIRSR000386-1"/>
    </source>
</evidence>
<dbReference type="InterPro" id="IPR016009">
    <property type="entry name" value="tRNA_MeTrfase_TRMD/TRM10"/>
</dbReference>
<dbReference type="PIRSF" id="PIRSF000386">
    <property type="entry name" value="tRNA_mtase"/>
    <property type="match status" value="1"/>
</dbReference>
<feature type="compositionally biased region" description="Basic and acidic residues" evidence="18">
    <location>
        <begin position="220"/>
        <end position="234"/>
    </location>
</feature>
<dbReference type="Gene3D" id="3.40.1280.10">
    <property type="match status" value="1"/>
</dbReference>
<keyword evidence="8 15" id="KW-0489">Methyltransferase</keyword>
<dbReference type="GO" id="GO:0002939">
    <property type="term" value="P:tRNA N1-guanine methylation"/>
    <property type="evidence" value="ECO:0007669"/>
    <property type="project" value="TreeGrafter"/>
</dbReference>
<dbReference type="Proteomes" id="UP000027866">
    <property type="component" value="Unassembled WGS sequence"/>
</dbReference>
<dbReference type="OrthoDB" id="9807416at2"/>
<evidence type="ECO:0000313" key="20">
    <source>
        <dbReference type="EMBL" id="KEO92565.1"/>
    </source>
</evidence>
<dbReference type="NCBIfam" id="NF000648">
    <property type="entry name" value="PRK00026.1"/>
    <property type="match status" value="1"/>
</dbReference>
<evidence type="ECO:0000256" key="9">
    <source>
        <dbReference type="ARBA" id="ARBA00022679"/>
    </source>
</evidence>
<dbReference type="KEGG" id="elq:Ga0102493_112275"/>
<dbReference type="PATRIC" id="fig|39960.10.peg.1368"/>
<evidence type="ECO:0000313" key="21">
    <source>
        <dbReference type="Proteomes" id="UP000027866"/>
    </source>
</evidence>
<feature type="domain" description="tRNA methyltransferase TRMD/TRM10-type" evidence="19">
    <location>
        <begin position="6"/>
        <end position="227"/>
    </location>
</feature>
<evidence type="ECO:0000256" key="8">
    <source>
        <dbReference type="ARBA" id="ARBA00022603"/>
    </source>
</evidence>
<dbReference type="InterPro" id="IPR023148">
    <property type="entry name" value="tRNA_m1G_MeTrfase_C_sf"/>
</dbReference>
<evidence type="ECO:0000256" key="14">
    <source>
        <dbReference type="ARBA" id="ARBA00047783"/>
    </source>
</evidence>
<evidence type="ECO:0000256" key="17">
    <source>
        <dbReference type="RuleBase" id="RU003464"/>
    </source>
</evidence>
<dbReference type="CDD" id="cd18080">
    <property type="entry name" value="TrmD-like"/>
    <property type="match status" value="1"/>
</dbReference>
<comment type="caution">
    <text evidence="15">Lacks conserved residue(s) required for the propagation of feature annotation.</text>
</comment>
<comment type="caution">
    <text evidence="20">The sequence shown here is derived from an EMBL/GenBank/DDBJ whole genome shotgun (WGS) entry which is preliminary data.</text>
</comment>
<proteinExistence type="inferred from homology"/>
<gene>
    <name evidence="15" type="primary">trmD</name>
    <name evidence="20" type="ORF">EH32_14995</name>
</gene>
<feature type="region of interest" description="Disordered" evidence="18">
    <location>
        <begin position="220"/>
        <end position="249"/>
    </location>
</feature>
<dbReference type="GO" id="GO:0005829">
    <property type="term" value="C:cytosol"/>
    <property type="evidence" value="ECO:0007669"/>
    <property type="project" value="TreeGrafter"/>
</dbReference>
<evidence type="ECO:0000256" key="18">
    <source>
        <dbReference type="SAM" id="MobiDB-lite"/>
    </source>
</evidence>
<evidence type="ECO:0000256" key="4">
    <source>
        <dbReference type="ARBA" id="ARBA00011738"/>
    </source>
</evidence>
<accession>A0A074MIA9</accession>
<evidence type="ECO:0000256" key="2">
    <source>
        <dbReference type="ARBA" id="ARBA00004496"/>
    </source>
</evidence>
<name>A0A074MIA9_9SPHN</name>
<keyword evidence="9 15" id="KW-0808">Transferase</keyword>
<dbReference type="PANTHER" id="PTHR46417">
    <property type="entry name" value="TRNA (GUANINE-N(1)-)-METHYLTRANSFERASE"/>
    <property type="match status" value="1"/>
</dbReference>
<comment type="subcellular location">
    <subcellularLocation>
        <location evidence="2 15 17">Cytoplasm</location>
    </subcellularLocation>
</comment>
<dbReference type="HAMAP" id="MF_00605">
    <property type="entry name" value="TrmD"/>
    <property type="match status" value="1"/>
</dbReference>
<evidence type="ECO:0000256" key="1">
    <source>
        <dbReference type="ARBA" id="ARBA00002634"/>
    </source>
</evidence>
<dbReference type="GO" id="GO:0052906">
    <property type="term" value="F:tRNA (guanine(37)-N1)-methyltransferase activity"/>
    <property type="evidence" value="ECO:0007669"/>
    <property type="project" value="UniProtKB-UniRule"/>
</dbReference>
<organism evidence="20 21">
    <name type="scientific">Erythrobacter litoralis</name>
    <dbReference type="NCBI Taxonomy" id="39960"/>
    <lineage>
        <taxon>Bacteria</taxon>
        <taxon>Pseudomonadati</taxon>
        <taxon>Pseudomonadota</taxon>
        <taxon>Alphaproteobacteria</taxon>
        <taxon>Sphingomonadales</taxon>
        <taxon>Erythrobacteraceae</taxon>
        <taxon>Erythrobacter/Porphyrobacter group</taxon>
        <taxon>Erythrobacter</taxon>
    </lineage>
</organism>
<reference evidence="20 21" key="1">
    <citation type="submission" date="2014-04" db="EMBL/GenBank/DDBJ databases">
        <title>A comprehensive comparison of genomes of Erythrobacter spp. Strains.</title>
        <authorList>
            <person name="Zheng Q."/>
        </authorList>
    </citation>
    <scope>NUCLEOTIDE SEQUENCE [LARGE SCALE GENOMIC DNA]</scope>
    <source>
        <strain evidence="20 21">DSM 8509</strain>
    </source>
</reference>
<evidence type="ECO:0000256" key="11">
    <source>
        <dbReference type="ARBA" id="ARBA00022694"/>
    </source>
</evidence>
<dbReference type="InterPro" id="IPR029028">
    <property type="entry name" value="Alpha/beta_knot_MTases"/>
</dbReference>
<evidence type="ECO:0000256" key="3">
    <source>
        <dbReference type="ARBA" id="ARBA00007630"/>
    </source>
</evidence>
<dbReference type="EC" id="2.1.1.228" evidence="5 15"/>
<dbReference type="Gene3D" id="1.10.1270.20">
    <property type="entry name" value="tRNA(m1g37)methyltransferase, domain 2"/>
    <property type="match status" value="1"/>
</dbReference>
<comment type="catalytic activity">
    <reaction evidence="14 15 17">
        <text>guanosine(37) in tRNA + S-adenosyl-L-methionine = N(1)-methylguanosine(37) in tRNA + S-adenosyl-L-homocysteine + H(+)</text>
        <dbReference type="Rhea" id="RHEA:36899"/>
        <dbReference type="Rhea" id="RHEA-COMP:10145"/>
        <dbReference type="Rhea" id="RHEA-COMP:10147"/>
        <dbReference type="ChEBI" id="CHEBI:15378"/>
        <dbReference type="ChEBI" id="CHEBI:57856"/>
        <dbReference type="ChEBI" id="CHEBI:59789"/>
        <dbReference type="ChEBI" id="CHEBI:73542"/>
        <dbReference type="ChEBI" id="CHEBI:74269"/>
        <dbReference type="EC" id="2.1.1.228"/>
    </reaction>
</comment>
<sequence>MSFAATILTLYPEMFPGPLGTSMAGRALERGDWTCEAVQIRDFATDRHRTVDDTPAGGGAGMVLKCDVIARAVDHATALQPQAPILAMTPRGRPITQARIRELVEGPGVTILCGRFEGFDERLFEARPQIEEVSLADIVLSGGEPAALAILDACIRLLPGVMGAASSGEEESFEDGLIEYPHYTRPATWEGRTIPEVLRSGDHAKIAAWRKSMARETTRLRRPDLWERHGDAPDRSASGAQREKKEWDQ</sequence>
<dbReference type="InterPro" id="IPR002649">
    <property type="entry name" value="tRNA_m1G_MeTrfase_TrmD"/>
</dbReference>
<dbReference type="NCBIfam" id="TIGR00088">
    <property type="entry name" value="trmD"/>
    <property type="match status" value="1"/>
</dbReference>
<dbReference type="RefSeq" id="WP_034904850.1">
    <property type="nucleotide sequence ID" value="NZ_CP017057.1"/>
</dbReference>
<evidence type="ECO:0000256" key="6">
    <source>
        <dbReference type="ARBA" id="ARBA00014679"/>
    </source>
</evidence>
<evidence type="ECO:0000256" key="13">
    <source>
        <dbReference type="ARBA" id="ARBA00033392"/>
    </source>
</evidence>
<comment type="function">
    <text evidence="1 15 17">Specifically methylates guanosine-37 in various tRNAs.</text>
</comment>
<evidence type="ECO:0000256" key="5">
    <source>
        <dbReference type="ARBA" id="ARBA00012807"/>
    </source>
</evidence>
<keyword evidence="11 15" id="KW-0819">tRNA processing</keyword>
<evidence type="ECO:0000256" key="12">
    <source>
        <dbReference type="ARBA" id="ARBA00029736"/>
    </source>
</evidence>
<keyword evidence="10 15" id="KW-0949">S-adenosyl-L-methionine</keyword>
<comment type="subunit">
    <text evidence="4 15 17">Homodimer.</text>
</comment>
<keyword evidence="7 15" id="KW-0963">Cytoplasm</keyword>
<feature type="binding site" evidence="15 16">
    <location>
        <position position="114"/>
    </location>
    <ligand>
        <name>S-adenosyl-L-methionine</name>
        <dbReference type="ChEBI" id="CHEBI:59789"/>
    </ligand>
</feature>
<dbReference type="AlphaFoldDB" id="A0A074MIA9"/>
<evidence type="ECO:0000256" key="10">
    <source>
        <dbReference type="ARBA" id="ARBA00022691"/>
    </source>
</evidence>
<keyword evidence="21" id="KW-1185">Reference proteome</keyword>
<dbReference type="InterPro" id="IPR029026">
    <property type="entry name" value="tRNA_m1G_MTases_N"/>
</dbReference>
<dbReference type="EMBL" id="JMIX01000009">
    <property type="protein sequence ID" value="KEO92565.1"/>
    <property type="molecule type" value="Genomic_DNA"/>
</dbReference>
<comment type="similarity">
    <text evidence="3 15 17">Belongs to the RNA methyltransferase TrmD family.</text>
</comment>
<evidence type="ECO:0000256" key="15">
    <source>
        <dbReference type="HAMAP-Rule" id="MF_00605"/>
    </source>
</evidence>
<evidence type="ECO:0000259" key="19">
    <source>
        <dbReference type="Pfam" id="PF01746"/>
    </source>
</evidence>
<dbReference type="SUPFAM" id="SSF75217">
    <property type="entry name" value="alpha/beta knot"/>
    <property type="match status" value="1"/>
</dbReference>